<accession>A0A9X3FHW4</accession>
<evidence type="ECO:0000313" key="1">
    <source>
        <dbReference type="EMBL" id="MCY1723470.1"/>
    </source>
</evidence>
<protein>
    <submittedName>
        <fullName evidence="1">Uncharacterized protein</fullName>
    </submittedName>
</protein>
<proteinExistence type="predicted"/>
<organism evidence="1 2">
    <name type="scientific">Draconibacterium aestuarii</name>
    <dbReference type="NCBI Taxonomy" id="2998507"/>
    <lineage>
        <taxon>Bacteria</taxon>
        <taxon>Pseudomonadati</taxon>
        <taxon>Bacteroidota</taxon>
        <taxon>Bacteroidia</taxon>
        <taxon>Marinilabiliales</taxon>
        <taxon>Prolixibacteraceae</taxon>
        <taxon>Draconibacterium</taxon>
    </lineage>
</organism>
<keyword evidence="2" id="KW-1185">Reference proteome</keyword>
<evidence type="ECO:0000313" key="2">
    <source>
        <dbReference type="Proteomes" id="UP001145087"/>
    </source>
</evidence>
<gene>
    <name evidence="1" type="ORF">OU798_24175</name>
</gene>
<dbReference type="RefSeq" id="WP_343335796.1">
    <property type="nucleotide sequence ID" value="NZ_JAPOHD010000069.1"/>
</dbReference>
<dbReference type="Proteomes" id="UP001145087">
    <property type="component" value="Unassembled WGS sequence"/>
</dbReference>
<dbReference type="AlphaFoldDB" id="A0A9X3FHW4"/>
<name>A0A9X3FHW4_9BACT</name>
<sequence length="97" mass="10802">MASLPEGEKYGPAYNIVPGNNAYVIISGLNIKSDSLAVNPILKSYFEERKPKKVIRSFNFGLQGVEKNTVNFIRAEGDRNLNNDLHYTGSKAIFLQP</sequence>
<comment type="caution">
    <text evidence="1">The sequence shown here is derived from an EMBL/GenBank/DDBJ whole genome shotgun (WGS) entry which is preliminary data.</text>
</comment>
<dbReference type="EMBL" id="JAPOHD010000069">
    <property type="protein sequence ID" value="MCY1723470.1"/>
    <property type="molecule type" value="Genomic_DNA"/>
</dbReference>
<reference evidence="1" key="1">
    <citation type="submission" date="2022-11" db="EMBL/GenBank/DDBJ databases">
        <title>Marilongibacter aestuarii gen. nov., sp. nov., isolated from tidal flat sediment.</title>
        <authorList>
            <person name="Jiayan W."/>
        </authorList>
    </citation>
    <scope>NUCLEOTIDE SEQUENCE</scope>
    <source>
        <strain evidence="1">Z1-6</strain>
    </source>
</reference>